<feature type="transmembrane region" description="Helical" evidence="6">
    <location>
        <begin position="181"/>
        <end position="207"/>
    </location>
</feature>
<dbReference type="AlphaFoldDB" id="A0A7S4UU41"/>
<feature type="transmembrane region" description="Helical" evidence="6">
    <location>
        <begin position="227"/>
        <end position="243"/>
    </location>
</feature>
<feature type="compositionally biased region" description="Basic and acidic residues" evidence="7">
    <location>
        <begin position="20"/>
        <end position="35"/>
    </location>
</feature>
<comment type="similarity">
    <text evidence="2 6">Belongs to the CTL (choline transporter-like) family.</text>
</comment>
<evidence type="ECO:0000256" key="1">
    <source>
        <dbReference type="ARBA" id="ARBA00004141"/>
    </source>
</evidence>
<dbReference type="InterPro" id="IPR007603">
    <property type="entry name" value="Choline_transptr-like"/>
</dbReference>
<proteinExistence type="inferred from homology"/>
<organism evidence="8">
    <name type="scientific">Ditylum brightwellii</name>
    <dbReference type="NCBI Taxonomy" id="49249"/>
    <lineage>
        <taxon>Eukaryota</taxon>
        <taxon>Sar</taxon>
        <taxon>Stramenopiles</taxon>
        <taxon>Ochrophyta</taxon>
        <taxon>Bacillariophyta</taxon>
        <taxon>Mediophyceae</taxon>
        <taxon>Lithodesmiophycidae</taxon>
        <taxon>Lithodesmiales</taxon>
        <taxon>Lithodesmiaceae</taxon>
        <taxon>Ditylum</taxon>
    </lineage>
</organism>
<evidence type="ECO:0000256" key="4">
    <source>
        <dbReference type="ARBA" id="ARBA00022989"/>
    </source>
</evidence>
<dbReference type="PANTHER" id="PTHR12385:SF4">
    <property type="entry name" value="PROTEIN PNS1"/>
    <property type="match status" value="1"/>
</dbReference>
<evidence type="ECO:0000256" key="7">
    <source>
        <dbReference type="SAM" id="MobiDB-lite"/>
    </source>
</evidence>
<gene>
    <name evidence="8" type="ORF">DBRI00130_LOCUS14148</name>
</gene>
<reference evidence="8" key="1">
    <citation type="submission" date="2021-01" db="EMBL/GenBank/DDBJ databases">
        <authorList>
            <person name="Corre E."/>
            <person name="Pelletier E."/>
            <person name="Niang G."/>
            <person name="Scheremetjew M."/>
            <person name="Finn R."/>
            <person name="Kale V."/>
            <person name="Holt S."/>
            <person name="Cochrane G."/>
            <person name="Meng A."/>
            <person name="Brown T."/>
            <person name="Cohen L."/>
        </authorList>
    </citation>
    <scope>NUCLEOTIDE SEQUENCE</scope>
    <source>
        <strain evidence="8">GSO104</strain>
    </source>
</reference>
<dbReference type="PANTHER" id="PTHR12385">
    <property type="entry name" value="CHOLINE TRANSPORTER-LIKE (SLC FAMILY 44)"/>
    <property type="match status" value="1"/>
</dbReference>
<feature type="transmembrane region" description="Helical" evidence="6">
    <location>
        <begin position="250"/>
        <end position="265"/>
    </location>
</feature>
<feature type="region of interest" description="Disordered" evidence="7">
    <location>
        <begin position="15"/>
        <end position="35"/>
    </location>
</feature>
<feature type="transmembrane region" description="Helical" evidence="6">
    <location>
        <begin position="143"/>
        <end position="160"/>
    </location>
</feature>
<sequence>MGNYDESLPVVTGTVVNNSTKEDNSDFSGKGEKQTPKCRDPIFALLLYINVAAIAGVVGVYGVDGGTSDAGDTDEDTTIEGFEGYIYVAIATGAFGLLFSALSLMVLMRIPQILIKTSLIMTVVLSGVWAAIAFAAGNLVGGIIGAIIFALSCCYAYSVWSRIPFATANLVTACKAVSSNCGITIAAYFFAALSFAWSVLWSVAIVAVQDRTTTCVEDENGIEVCESINPGFLFLLFLSFFFTQQVIQNTLHVSVAGVVGTWWFSPDDNGCCSSAVTGSMIRSLTTSFGSICFGSLIVAIIQALRQLANQMRQQDDGILLCLAECILSCLESIVEYFNKWAYVYVGIYGYSYLEAGKNVMTLFKNRGWEAIIADDLVSRTLFLLSLVVGGVAGGVGAAAANFTDWFDGIEGNTSAISFFIGFLIGLVLASILMSVIGSGVNTVIVLFAEAPAEFQANYPELSNKMREAWQDAYPGLV</sequence>
<evidence type="ECO:0000256" key="5">
    <source>
        <dbReference type="ARBA" id="ARBA00023136"/>
    </source>
</evidence>
<feature type="transmembrane region" description="Helical" evidence="6">
    <location>
        <begin position="285"/>
        <end position="304"/>
    </location>
</feature>
<feature type="transmembrane region" description="Helical" evidence="6">
    <location>
        <begin position="381"/>
        <end position="403"/>
    </location>
</feature>
<accession>A0A7S4UU41</accession>
<comment type="function">
    <text evidence="6">Choline transporter.</text>
</comment>
<keyword evidence="4 6" id="KW-1133">Transmembrane helix</keyword>
<feature type="transmembrane region" description="Helical" evidence="6">
    <location>
        <begin position="84"/>
        <end position="107"/>
    </location>
</feature>
<dbReference type="Pfam" id="PF04515">
    <property type="entry name" value="Choline_transpo"/>
    <property type="match status" value="1"/>
</dbReference>
<evidence type="ECO:0000256" key="6">
    <source>
        <dbReference type="RuleBase" id="RU368066"/>
    </source>
</evidence>
<feature type="transmembrane region" description="Helical" evidence="6">
    <location>
        <begin position="42"/>
        <end position="64"/>
    </location>
</feature>
<dbReference type="GO" id="GO:0022857">
    <property type="term" value="F:transmembrane transporter activity"/>
    <property type="evidence" value="ECO:0007669"/>
    <property type="project" value="UniProtKB-UniRule"/>
</dbReference>
<feature type="transmembrane region" description="Helical" evidence="6">
    <location>
        <begin position="119"/>
        <end position="137"/>
    </location>
</feature>
<evidence type="ECO:0000256" key="3">
    <source>
        <dbReference type="ARBA" id="ARBA00022692"/>
    </source>
</evidence>
<evidence type="ECO:0000313" key="8">
    <source>
        <dbReference type="EMBL" id="CAE4605751.1"/>
    </source>
</evidence>
<comment type="subcellular location">
    <subcellularLocation>
        <location evidence="6">Cell membrane</location>
        <topology evidence="6">Multi-pass membrane protein</topology>
    </subcellularLocation>
    <subcellularLocation>
        <location evidence="1">Membrane</location>
        <topology evidence="1">Multi-pass membrane protein</topology>
    </subcellularLocation>
</comment>
<feature type="transmembrane region" description="Helical" evidence="6">
    <location>
        <begin position="415"/>
        <end position="448"/>
    </location>
</feature>
<dbReference type="GO" id="GO:0005886">
    <property type="term" value="C:plasma membrane"/>
    <property type="evidence" value="ECO:0007669"/>
    <property type="project" value="UniProtKB-SubCell"/>
</dbReference>
<dbReference type="EMBL" id="HBNS01017708">
    <property type="protein sequence ID" value="CAE4605751.1"/>
    <property type="molecule type" value="Transcribed_RNA"/>
</dbReference>
<keyword evidence="5 6" id="KW-0472">Membrane</keyword>
<protein>
    <recommendedName>
        <fullName evidence="6">Choline transporter-like protein</fullName>
    </recommendedName>
</protein>
<keyword evidence="3 6" id="KW-0812">Transmembrane</keyword>
<name>A0A7S4UU41_9STRA</name>
<evidence type="ECO:0000256" key="2">
    <source>
        <dbReference type="ARBA" id="ARBA00007168"/>
    </source>
</evidence>